<keyword evidence="3" id="KW-0812">Transmembrane</keyword>
<accession>A0A182SY82</accession>
<protein>
    <recommendedName>
        <fullName evidence="4">Glycosyl hydrolase family 13 catalytic domain-containing protein</fullName>
    </recommendedName>
</protein>
<keyword evidence="6" id="KW-1185">Reference proteome</keyword>
<dbReference type="InterPro" id="IPR006047">
    <property type="entry name" value="GH13_cat_dom"/>
</dbReference>
<evidence type="ECO:0000256" key="3">
    <source>
        <dbReference type="SAM" id="Phobius"/>
    </source>
</evidence>
<organism evidence="5 6">
    <name type="scientific">Anopheles maculatus</name>
    <dbReference type="NCBI Taxonomy" id="74869"/>
    <lineage>
        <taxon>Eukaryota</taxon>
        <taxon>Metazoa</taxon>
        <taxon>Ecdysozoa</taxon>
        <taxon>Arthropoda</taxon>
        <taxon>Hexapoda</taxon>
        <taxon>Insecta</taxon>
        <taxon>Pterygota</taxon>
        <taxon>Neoptera</taxon>
        <taxon>Endopterygota</taxon>
        <taxon>Diptera</taxon>
        <taxon>Nematocera</taxon>
        <taxon>Culicoidea</taxon>
        <taxon>Culicidae</taxon>
        <taxon>Anophelinae</taxon>
        <taxon>Anopheles</taxon>
        <taxon>Anopheles maculatus group</taxon>
    </lineage>
</organism>
<keyword evidence="1" id="KW-0732">Signal</keyword>
<name>A0A182SY82_9DIPT</name>
<feature type="transmembrane region" description="Helical" evidence="3">
    <location>
        <begin position="191"/>
        <end position="212"/>
    </location>
</feature>
<reference evidence="6" key="1">
    <citation type="submission" date="2013-09" db="EMBL/GenBank/DDBJ databases">
        <title>The Genome Sequence of Anopheles maculatus species B.</title>
        <authorList>
            <consortium name="The Broad Institute Genomics Platform"/>
            <person name="Neafsey D.E."/>
            <person name="Besansky N."/>
            <person name="Howell P."/>
            <person name="Walton C."/>
            <person name="Young S.K."/>
            <person name="Zeng Q."/>
            <person name="Gargeya S."/>
            <person name="Fitzgerald M."/>
            <person name="Haas B."/>
            <person name="Abouelleil A."/>
            <person name="Allen A.W."/>
            <person name="Alvarado L."/>
            <person name="Arachchi H.M."/>
            <person name="Berlin A.M."/>
            <person name="Chapman S.B."/>
            <person name="Gainer-Dewar J."/>
            <person name="Goldberg J."/>
            <person name="Griggs A."/>
            <person name="Gujja S."/>
            <person name="Hansen M."/>
            <person name="Howarth C."/>
            <person name="Imamovic A."/>
            <person name="Ireland A."/>
            <person name="Larimer J."/>
            <person name="McCowan C."/>
            <person name="Murphy C."/>
            <person name="Pearson M."/>
            <person name="Poon T.W."/>
            <person name="Priest M."/>
            <person name="Roberts A."/>
            <person name="Saif S."/>
            <person name="Shea T."/>
            <person name="Sisk P."/>
            <person name="Sykes S."/>
            <person name="Wortman J."/>
            <person name="Nusbaum C."/>
            <person name="Birren B."/>
        </authorList>
    </citation>
    <scope>NUCLEOTIDE SEQUENCE [LARGE SCALE GENOMIC DNA]</scope>
    <source>
        <strain evidence="6">maculatus3</strain>
    </source>
</reference>
<keyword evidence="3" id="KW-1133">Transmembrane helix</keyword>
<dbReference type="SUPFAM" id="SSF51445">
    <property type="entry name" value="(Trans)glycosidases"/>
    <property type="match status" value="1"/>
</dbReference>
<feature type="domain" description="Glycosyl hydrolase family 13 catalytic" evidence="4">
    <location>
        <begin position="4"/>
        <end position="102"/>
    </location>
</feature>
<dbReference type="Gene3D" id="3.20.20.80">
    <property type="entry name" value="Glycosidases"/>
    <property type="match status" value="1"/>
</dbReference>
<proteinExistence type="predicted"/>
<evidence type="ECO:0000313" key="6">
    <source>
        <dbReference type="Proteomes" id="UP000075901"/>
    </source>
</evidence>
<evidence type="ECO:0000256" key="1">
    <source>
        <dbReference type="ARBA" id="ARBA00022729"/>
    </source>
</evidence>
<dbReference type="EnsemblMetazoa" id="AMAM015829-RA">
    <property type="protein sequence ID" value="AMAM015829-PA"/>
    <property type="gene ID" value="AMAM015829"/>
</dbReference>
<feature type="compositionally biased region" description="Polar residues" evidence="2">
    <location>
        <begin position="9"/>
        <end position="26"/>
    </location>
</feature>
<evidence type="ECO:0000259" key="4">
    <source>
        <dbReference type="Pfam" id="PF00128"/>
    </source>
</evidence>
<keyword evidence="3" id="KW-0472">Membrane</keyword>
<dbReference type="InterPro" id="IPR017853">
    <property type="entry name" value="GH"/>
</dbReference>
<dbReference type="GO" id="GO:0005975">
    <property type="term" value="P:carbohydrate metabolic process"/>
    <property type="evidence" value="ECO:0007669"/>
    <property type="project" value="InterPro"/>
</dbReference>
<dbReference type="AlphaFoldDB" id="A0A182SY82"/>
<dbReference type="VEuPathDB" id="VectorBase:AMAM015829"/>
<evidence type="ECO:0000313" key="5">
    <source>
        <dbReference type="EnsemblMetazoa" id="AMAM015829-PA"/>
    </source>
</evidence>
<dbReference type="Pfam" id="PF00128">
    <property type="entry name" value="Alpha-amylase"/>
    <property type="match status" value="1"/>
</dbReference>
<reference evidence="5" key="2">
    <citation type="submission" date="2020-05" db="UniProtKB">
        <authorList>
            <consortium name="EnsemblMetazoa"/>
        </authorList>
    </citation>
    <scope>IDENTIFICATION</scope>
    <source>
        <strain evidence="5">maculatus3</strain>
    </source>
</reference>
<sequence length="213" mass="23991">MEDNDEITWKQTQDPLGCSTNGSVFQEHSRDPARTPFQWDDSNEWAGFSPTSAEAKQDPWLPVNANYALLNLAGEKSSNRSMYHLYRELIRWHRQSVTLRYGSYQSFVLPYNVFAVLRSLLGEQEYATVLNVNAHAVTFNLSRVHRYATRARVAFTSLEGTYVVDECMKDVTNIALGAHETVILELSSGTAWVSVLNVLMLATLGGLAVINWV</sequence>
<evidence type="ECO:0000256" key="2">
    <source>
        <dbReference type="SAM" id="MobiDB-lite"/>
    </source>
</evidence>
<feature type="region of interest" description="Disordered" evidence="2">
    <location>
        <begin position="1"/>
        <end position="40"/>
    </location>
</feature>
<dbReference type="Proteomes" id="UP000075901">
    <property type="component" value="Unassembled WGS sequence"/>
</dbReference>